<evidence type="ECO:0000313" key="3">
    <source>
        <dbReference type="Proteomes" id="UP001526426"/>
    </source>
</evidence>
<keyword evidence="3" id="KW-1185">Reference proteome</keyword>
<organism evidence="2 3">
    <name type="scientific">Spirulina subsalsa FACHB-351</name>
    <dbReference type="NCBI Taxonomy" id="234711"/>
    <lineage>
        <taxon>Bacteria</taxon>
        <taxon>Bacillati</taxon>
        <taxon>Cyanobacteriota</taxon>
        <taxon>Cyanophyceae</taxon>
        <taxon>Spirulinales</taxon>
        <taxon>Spirulinaceae</taxon>
        <taxon>Spirulina</taxon>
    </lineage>
</organism>
<proteinExistence type="predicted"/>
<keyword evidence="1" id="KW-1133">Transmembrane helix</keyword>
<dbReference type="Proteomes" id="UP001526426">
    <property type="component" value="Unassembled WGS sequence"/>
</dbReference>
<evidence type="ECO:0000313" key="2">
    <source>
        <dbReference type="EMBL" id="MCW6036082.1"/>
    </source>
</evidence>
<sequence>MNNNNDPNRDLVDFLKQYRPVPPQVDPTLEERLMRQIIDSPSSSSIHRPRRLWVMGGALIAASTLLTWIVVPRLNLNRVSPVLTESEQQEIEEFMLTLWDTETLNSETLTSNWDQSWLSLANFETETSN</sequence>
<name>A0ABT3L3K2_9CYAN</name>
<gene>
    <name evidence="2" type="ORF">K4A83_07325</name>
</gene>
<protein>
    <submittedName>
        <fullName evidence="2">Uncharacterized protein</fullName>
    </submittedName>
</protein>
<dbReference type="RefSeq" id="WP_265263817.1">
    <property type="nucleotide sequence ID" value="NZ_JAIHOM010000027.1"/>
</dbReference>
<dbReference type="EMBL" id="JAIHOM010000027">
    <property type="protein sequence ID" value="MCW6036082.1"/>
    <property type="molecule type" value="Genomic_DNA"/>
</dbReference>
<reference evidence="2 3" key="1">
    <citation type="submission" date="2021-08" db="EMBL/GenBank/DDBJ databases">
        <title>Draft genome sequence of Spirulina subsalsa with high tolerance to salinity and hype-accumulation of phycocyanin.</title>
        <authorList>
            <person name="Pei H."/>
            <person name="Jiang L."/>
        </authorList>
    </citation>
    <scope>NUCLEOTIDE SEQUENCE [LARGE SCALE GENOMIC DNA]</scope>
    <source>
        <strain evidence="2 3">FACHB-351</strain>
    </source>
</reference>
<feature type="transmembrane region" description="Helical" evidence="1">
    <location>
        <begin position="52"/>
        <end position="71"/>
    </location>
</feature>
<evidence type="ECO:0000256" key="1">
    <source>
        <dbReference type="SAM" id="Phobius"/>
    </source>
</evidence>
<keyword evidence="1" id="KW-0812">Transmembrane</keyword>
<keyword evidence="1" id="KW-0472">Membrane</keyword>
<comment type="caution">
    <text evidence="2">The sequence shown here is derived from an EMBL/GenBank/DDBJ whole genome shotgun (WGS) entry which is preliminary data.</text>
</comment>
<accession>A0ABT3L3K2</accession>